<protein>
    <submittedName>
        <fullName evidence="1">Uncharacterized protein</fullName>
    </submittedName>
</protein>
<dbReference type="Proteomes" id="UP000799536">
    <property type="component" value="Unassembled WGS sequence"/>
</dbReference>
<proteinExistence type="predicted"/>
<organism evidence="1 2">
    <name type="scientific">Delitschia confertaspora ATCC 74209</name>
    <dbReference type="NCBI Taxonomy" id="1513339"/>
    <lineage>
        <taxon>Eukaryota</taxon>
        <taxon>Fungi</taxon>
        <taxon>Dikarya</taxon>
        <taxon>Ascomycota</taxon>
        <taxon>Pezizomycotina</taxon>
        <taxon>Dothideomycetes</taxon>
        <taxon>Pleosporomycetidae</taxon>
        <taxon>Pleosporales</taxon>
        <taxon>Delitschiaceae</taxon>
        <taxon>Delitschia</taxon>
    </lineage>
</organism>
<name>A0A9P4JCM3_9PLEO</name>
<accession>A0A9P4JCM3</accession>
<dbReference type="AlphaFoldDB" id="A0A9P4JCM3"/>
<evidence type="ECO:0000313" key="2">
    <source>
        <dbReference type="Proteomes" id="UP000799536"/>
    </source>
</evidence>
<dbReference type="EMBL" id="ML994338">
    <property type="protein sequence ID" value="KAF2196710.1"/>
    <property type="molecule type" value="Genomic_DNA"/>
</dbReference>
<keyword evidence="2" id="KW-1185">Reference proteome</keyword>
<sequence length="110" mass="12570">MYNPFFFGSRRSDCRLSHHRSFALRTNCLYRVDNSHFQQCISGYISLSIVPHISPIHSKPPRRPLPPSVLAPISSTPNLRPLGAYSPSPYYINQSVQSRPFHNMRISTSI</sequence>
<evidence type="ECO:0000313" key="1">
    <source>
        <dbReference type="EMBL" id="KAF2196710.1"/>
    </source>
</evidence>
<reference evidence="1" key="1">
    <citation type="journal article" date="2020" name="Stud. Mycol.">
        <title>101 Dothideomycetes genomes: a test case for predicting lifestyles and emergence of pathogens.</title>
        <authorList>
            <person name="Haridas S."/>
            <person name="Albert R."/>
            <person name="Binder M."/>
            <person name="Bloem J."/>
            <person name="Labutti K."/>
            <person name="Salamov A."/>
            <person name="Andreopoulos B."/>
            <person name="Baker S."/>
            <person name="Barry K."/>
            <person name="Bills G."/>
            <person name="Bluhm B."/>
            <person name="Cannon C."/>
            <person name="Castanera R."/>
            <person name="Culley D."/>
            <person name="Daum C."/>
            <person name="Ezra D."/>
            <person name="Gonzalez J."/>
            <person name="Henrissat B."/>
            <person name="Kuo A."/>
            <person name="Liang C."/>
            <person name="Lipzen A."/>
            <person name="Lutzoni F."/>
            <person name="Magnuson J."/>
            <person name="Mondo S."/>
            <person name="Nolan M."/>
            <person name="Ohm R."/>
            <person name="Pangilinan J."/>
            <person name="Park H.-J."/>
            <person name="Ramirez L."/>
            <person name="Alfaro M."/>
            <person name="Sun H."/>
            <person name="Tritt A."/>
            <person name="Yoshinaga Y."/>
            <person name="Zwiers L.-H."/>
            <person name="Turgeon B."/>
            <person name="Goodwin S."/>
            <person name="Spatafora J."/>
            <person name="Crous P."/>
            <person name="Grigoriev I."/>
        </authorList>
    </citation>
    <scope>NUCLEOTIDE SEQUENCE</scope>
    <source>
        <strain evidence="1">ATCC 74209</strain>
    </source>
</reference>
<comment type="caution">
    <text evidence="1">The sequence shown here is derived from an EMBL/GenBank/DDBJ whole genome shotgun (WGS) entry which is preliminary data.</text>
</comment>
<gene>
    <name evidence="1" type="ORF">GQ43DRAFT_242855</name>
</gene>